<name>A0ABQ2WC50_9GAMM</name>
<comment type="caution">
    <text evidence="1">The sequence shown here is derived from an EMBL/GenBank/DDBJ whole genome shotgun (WGS) entry which is preliminary data.</text>
</comment>
<proteinExistence type="predicted"/>
<dbReference type="Gene3D" id="3.90.1530.10">
    <property type="entry name" value="Conserved hypothetical protein from pyrococcus furiosus pfu- 392566-001, ParB domain"/>
    <property type="match status" value="1"/>
</dbReference>
<evidence type="ECO:0000313" key="2">
    <source>
        <dbReference type="Proteomes" id="UP000647585"/>
    </source>
</evidence>
<evidence type="ECO:0008006" key="3">
    <source>
        <dbReference type="Google" id="ProtNLM"/>
    </source>
</evidence>
<reference evidence="2" key="1">
    <citation type="journal article" date="2019" name="Int. J. Syst. Evol. Microbiol.">
        <title>The Global Catalogue of Microorganisms (GCM) 10K type strain sequencing project: providing services to taxonomists for standard genome sequencing and annotation.</title>
        <authorList>
            <consortium name="The Broad Institute Genomics Platform"/>
            <consortium name="The Broad Institute Genome Sequencing Center for Infectious Disease"/>
            <person name="Wu L."/>
            <person name="Ma J."/>
        </authorList>
    </citation>
    <scope>NUCLEOTIDE SEQUENCE [LARGE SCALE GENOMIC DNA]</scope>
    <source>
        <strain evidence="2">KCTC 22157</strain>
    </source>
</reference>
<evidence type="ECO:0000313" key="1">
    <source>
        <dbReference type="EMBL" id="GGW45184.1"/>
    </source>
</evidence>
<dbReference type="RefSeq" id="WP_193460751.1">
    <property type="nucleotide sequence ID" value="NZ_BMXO01000001.1"/>
</dbReference>
<dbReference type="Proteomes" id="UP000647585">
    <property type="component" value="Unassembled WGS sequence"/>
</dbReference>
<organism evidence="1 2">
    <name type="scientific">Halomonas johnsoniae</name>
    <dbReference type="NCBI Taxonomy" id="502832"/>
    <lineage>
        <taxon>Bacteria</taxon>
        <taxon>Pseudomonadati</taxon>
        <taxon>Pseudomonadota</taxon>
        <taxon>Gammaproteobacteria</taxon>
        <taxon>Oceanospirillales</taxon>
        <taxon>Halomonadaceae</taxon>
        <taxon>Halomonas</taxon>
    </lineage>
</organism>
<protein>
    <recommendedName>
        <fullName evidence="3">ParB/Sulfiredoxin domain-containing protein</fullName>
    </recommendedName>
</protein>
<gene>
    <name evidence="1" type="ORF">GCM10007158_02250</name>
</gene>
<sequence length="369" mass="41785">MADTPKGKRKTLPLNLLKFDPKNPRFARYFGDQNQPEEEIVDRMIRRENILELMGSISEQGYFDGEQLLVTPDVDGSFLVVEGNRRLSALKILNGDISAKKNKASIEEVIREAKHRPTEVPCLIFKERRDILRYLGYRHITGAKRWDPLSKAMYVKELRDTFYNDFEIQDQCRLIAKEIGSRPDYVAQILTSLRILNVAQDEEFFGLSGLHNDDVDFGVLTTSISYKGIAEYLGLASRLDVEAKELNKSNLKSLLSWMFVQNQLGETILGESRNLRKLAAITAHGGDAIEVLNKEKDIDLAFIHTEGPSQVLKDLLEGALKNIDQAFDIISNVEEIDKDHSFLIGSIDEKTAALAFTVSRRKKVIKGVE</sequence>
<keyword evidence="2" id="KW-1185">Reference proteome</keyword>
<accession>A0ABQ2WC50</accession>
<dbReference type="EMBL" id="BMXO01000001">
    <property type="protein sequence ID" value="GGW45184.1"/>
    <property type="molecule type" value="Genomic_DNA"/>
</dbReference>